<evidence type="ECO:0000256" key="7">
    <source>
        <dbReference type="ARBA" id="ARBA00023136"/>
    </source>
</evidence>
<evidence type="ECO:0000256" key="1">
    <source>
        <dbReference type="ARBA" id="ARBA00004651"/>
    </source>
</evidence>
<dbReference type="InterPro" id="IPR018093">
    <property type="entry name" value="BCCT_CS"/>
</dbReference>
<dbReference type="RefSeq" id="WP_279252292.1">
    <property type="nucleotide sequence ID" value="NZ_SHNP01000002.1"/>
</dbReference>
<evidence type="ECO:0000256" key="2">
    <source>
        <dbReference type="ARBA" id="ARBA00005658"/>
    </source>
</evidence>
<gene>
    <name evidence="9" type="ORF">EYC87_07215</name>
</gene>
<feature type="transmembrane region" description="Helical" evidence="8">
    <location>
        <begin position="505"/>
        <end position="525"/>
    </location>
</feature>
<feature type="transmembrane region" description="Helical" evidence="8">
    <location>
        <begin position="378"/>
        <end position="402"/>
    </location>
</feature>
<dbReference type="InterPro" id="IPR000060">
    <property type="entry name" value="BCCT_transptr"/>
</dbReference>
<name>A0ABT3STR8_9GAMM</name>
<feature type="transmembrane region" description="Helical" evidence="8">
    <location>
        <begin position="255"/>
        <end position="276"/>
    </location>
</feature>
<keyword evidence="5 8" id="KW-0812">Transmembrane</keyword>
<evidence type="ECO:0000313" key="9">
    <source>
        <dbReference type="EMBL" id="MCX2973374.1"/>
    </source>
</evidence>
<dbReference type="EMBL" id="SHNP01000002">
    <property type="protein sequence ID" value="MCX2973374.1"/>
    <property type="molecule type" value="Genomic_DNA"/>
</dbReference>
<evidence type="ECO:0000256" key="8">
    <source>
        <dbReference type="SAM" id="Phobius"/>
    </source>
</evidence>
<evidence type="ECO:0000256" key="5">
    <source>
        <dbReference type="ARBA" id="ARBA00022692"/>
    </source>
</evidence>
<keyword evidence="10" id="KW-1185">Reference proteome</keyword>
<keyword evidence="4" id="KW-1003">Cell membrane</keyword>
<feature type="transmembrane region" description="Helical" evidence="8">
    <location>
        <begin position="288"/>
        <end position="315"/>
    </location>
</feature>
<feature type="transmembrane region" description="Helical" evidence="8">
    <location>
        <begin position="211"/>
        <end position="235"/>
    </location>
</feature>
<reference evidence="9" key="1">
    <citation type="submission" date="2019-02" db="EMBL/GenBank/DDBJ databases">
        <authorList>
            <person name="Li S.-H."/>
        </authorList>
    </citation>
    <scope>NUCLEOTIDE SEQUENCE</scope>
    <source>
        <strain evidence="9">IMCC8485</strain>
    </source>
</reference>
<dbReference type="Proteomes" id="UP001143307">
    <property type="component" value="Unassembled WGS sequence"/>
</dbReference>
<feature type="transmembrane region" description="Helical" evidence="8">
    <location>
        <begin position="478"/>
        <end position="499"/>
    </location>
</feature>
<dbReference type="PROSITE" id="PS01303">
    <property type="entry name" value="BCCT"/>
    <property type="match status" value="1"/>
</dbReference>
<proteinExistence type="inferred from homology"/>
<protein>
    <submittedName>
        <fullName evidence="9">BCCT family transporter</fullName>
    </submittedName>
</protein>
<feature type="transmembrane region" description="Helical" evidence="8">
    <location>
        <begin position="103"/>
        <end position="124"/>
    </location>
</feature>
<feature type="transmembrane region" description="Helical" evidence="8">
    <location>
        <begin position="437"/>
        <end position="466"/>
    </location>
</feature>
<keyword evidence="3" id="KW-0813">Transport</keyword>
<dbReference type="PANTHER" id="PTHR30047:SF7">
    <property type="entry name" value="HIGH-AFFINITY CHOLINE TRANSPORT PROTEIN"/>
    <property type="match status" value="1"/>
</dbReference>
<feature type="transmembrane region" description="Helical" evidence="8">
    <location>
        <begin position="63"/>
        <end position="83"/>
    </location>
</feature>
<sequence>MPTSDAASGTTHLEDAGFYQGYNKWISLSSKGIILLLIVWASTSDQAADMLARVQVVTISVFNSWYIIATASFMLICLLLALWPRTGKIRLGKPHERPEFSNFAWFSMMFGAGIGVGMLTYSTAEPIFHFVNNPDVILGNSDSLAANNVRNAYKWTLLHYGLTPWGCYGIVGMSMAYFSYHRNLPLTIRSPLSPLMVGRTSRIAGNVVDTAAILATVIGVGVTIGYGVTQFAFGIHRISGAEWIVNSAGKPTTEALVLAVLVIMIASTISASSGVVRGIRWLSNLNMVLSFVLLTCFVAFGAWAFAVEAFFTGILDYLIALPSMSTTVWHSGEDTVQQALSAWQGDWTIFYWAWWIAFTPFVGLFLSRVSRGRTIREYVVGAMIVPSLMCFTWFCIVGGTAIDLELSGKANGAITNSDLSAQLFTTISLLLASQGAFYLSVLSVILLLTYLVTSADSAVLVINTIASGGEKDVHNNKHVVIWGVIITGVITTLLTVGGLNALRSVMIIGALPFSLVMVLMVVSFLKALWNDRSEVHTAI</sequence>
<accession>A0ABT3STR8</accession>
<comment type="similarity">
    <text evidence="2">Belongs to the BCCT transporter (TC 2.A.15) family.</text>
</comment>
<feature type="transmembrane region" description="Helical" evidence="8">
    <location>
        <begin position="25"/>
        <end position="43"/>
    </location>
</feature>
<dbReference type="PANTHER" id="PTHR30047">
    <property type="entry name" value="HIGH-AFFINITY CHOLINE TRANSPORT PROTEIN-RELATED"/>
    <property type="match status" value="1"/>
</dbReference>
<comment type="caution">
    <text evidence="9">The sequence shown here is derived from an EMBL/GenBank/DDBJ whole genome shotgun (WGS) entry which is preliminary data.</text>
</comment>
<evidence type="ECO:0000256" key="4">
    <source>
        <dbReference type="ARBA" id="ARBA00022475"/>
    </source>
</evidence>
<feature type="transmembrane region" description="Helical" evidence="8">
    <location>
        <begin position="157"/>
        <end position="180"/>
    </location>
</feature>
<comment type="subcellular location">
    <subcellularLocation>
        <location evidence="1">Cell membrane</location>
        <topology evidence="1">Multi-pass membrane protein</topology>
    </subcellularLocation>
</comment>
<evidence type="ECO:0000256" key="6">
    <source>
        <dbReference type="ARBA" id="ARBA00022989"/>
    </source>
</evidence>
<evidence type="ECO:0000313" key="10">
    <source>
        <dbReference type="Proteomes" id="UP001143307"/>
    </source>
</evidence>
<evidence type="ECO:0000256" key="3">
    <source>
        <dbReference type="ARBA" id="ARBA00022448"/>
    </source>
</evidence>
<keyword evidence="6 8" id="KW-1133">Transmembrane helix</keyword>
<dbReference type="Pfam" id="PF02028">
    <property type="entry name" value="BCCT"/>
    <property type="match status" value="1"/>
</dbReference>
<feature type="transmembrane region" description="Helical" evidence="8">
    <location>
        <begin position="349"/>
        <end position="366"/>
    </location>
</feature>
<keyword evidence="7 8" id="KW-0472">Membrane</keyword>
<organism evidence="9 10">
    <name type="scientific">Candidatus Seongchinamella marina</name>
    <dbReference type="NCBI Taxonomy" id="2518990"/>
    <lineage>
        <taxon>Bacteria</taxon>
        <taxon>Pseudomonadati</taxon>
        <taxon>Pseudomonadota</taxon>
        <taxon>Gammaproteobacteria</taxon>
        <taxon>Cellvibrionales</taxon>
        <taxon>Halieaceae</taxon>
        <taxon>Seongchinamella</taxon>
    </lineage>
</organism>